<reference evidence="2" key="1">
    <citation type="submission" date="2020-08" db="EMBL/GenBank/DDBJ databases">
        <title>Genome public.</title>
        <authorList>
            <person name="Liu C."/>
            <person name="Sun Q."/>
        </authorList>
    </citation>
    <scope>NUCLEOTIDE SEQUENCE</scope>
    <source>
        <strain evidence="2">BX8</strain>
    </source>
</reference>
<evidence type="ECO:0000313" key="3">
    <source>
        <dbReference type="Proteomes" id="UP000659630"/>
    </source>
</evidence>
<dbReference type="PANTHER" id="PTHR21381">
    <property type="entry name" value="ZGC:162297"/>
    <property type="match status" value="1"/>
</dbReference>
<keyword evidence="3" id="KW-1185">Reference proteome</keyword>
<organism evidence="2 3">
    <name type="scientific">Anaerofilum hominis</name>
    <dbReference type="NCBI Taxonomy" id="2763016"/>
    <lineage>
        <taxon>Bacteria</taxon>
        <taxon>Bacillati</taxon>
        <taxon>Bacillota</taxon>
        <taxon>Clostridia</taxon>
        <taxon>Eubacteriales</taxon>
        <taxon>Oscillospiraceae</taxon>
        <taxon>Anaerofilum</taxon>
    </lineage>
</organism>
<accession>A0A923IDW8</accession>
<dbReference type="AlphaFoldDB" id="A0A923IDW8"/>
<sequence>MFKNLNGKKLVLGLVHLLPMPGTPLYEEGNLEKMTEKAIQDCKTLQNAGADGGLIQSVDVIYPSTDDTDYARVATLAMIAGRVRAAVGPDFKMGVQLMWNCITPSLAVAKATGADFTRCTALVSSTDSMFGRVYAEPLKVMEYRKKIDAQSVGMISEISGYHFKGDYDKNTLQNLAASSIKVGASAVEVMNGDFEMNERLVKDIKELGDIPVILGGGTSAENCKERLRYADGALVGRAFEGGKWGGPIIESIVAEYVKRVRELEKELA</sequence>
<proteinExistence type="inferred from homology"/>
<evidence type="ECO:0000256" key="1">
    <source>
        <dbReference type="ARBA" id="ARBA00006007"/>
    </source>
</evidence>
<dbReference type="PANTHER" id="PTHR21381:SF3">
    <property type="entry name" value="SGC REGION PROTEIN SGCQ-RELATED"/>
    <property type="match status" value="1"/>
</dbReference>
<dbReference type="Pfam" id="PF03437">
    <property type="entry name" value="BtpA"/>
    <property type="match status" value="1"/>
</dbReference>
<protein>
    <submittedName>
        <fullName evidence="2">BtpA family membrane complex biogenesis protein</fullName>
    </submittedName>
</protein>
<comment type="caution">
    <text evidence="2">The sequence shown here is derived from an EMBL/GenBank/DDBJ whole genome shotgun (WGS) entry which is preliminary data.</text>
</comment>
<dbReference type="SUPFAM" id="SSF51366">
    <property type="entry name" value="Ribulose-phoshate binding barrel"/>
    <property type="match status" value="1"/>
</dbReference>
<dbReference type="InterPro" id="IPR005137">
    <property type="entry name" value="BtpA"/>
</dbReference>
<comment type="similarity">
    <text evidence="1">Belongs to the BtpA family.</text>
</comment>
<dbReference type="InterPro" id="IPR011060">
    <property type="entry name" value="RibuloseP-bd_barrel"/>
</dbReference>
<gene>
    <name evidence="2" type="ORF">H8S23_07740</name>
</gene>
<dbReference type="EMBL" id="JACONZ010000002">
    <property type="protein sequence ID" value="MBC5581400.1"/>
    <property type="molecule type" value="Genomic_DNA"/>
</dbReference>
<name>A0A923IDW8_9FIRM</name>
<evidence type="ECO:0000313" key="2">
    <source>
        <dbReference type="EMBL" id="MBC5581400.1"/>
    </source>
</evidence>
<dbReference type="Proteomes" id="UP000659630">
    <property type="component" value="Unassembled WGS sequence"/>
</dbReference>